<keyword evidence="3" id="KW-1185">Reference proteome</keyword>
<evidence type="ECO:0000256" key="1">
    <source>
        <dbReference type="SAM" id="MobiDB-lite"/>
    </source>
</evidence>
<dbReference type="KEGG" id="lbc:LACBIDRAFT_318969"/>
<dbReference type="EMBL" id="DS547099">
    <property type="protein sequence ID" value="EDR09411.1"/>
    <property type="molecule type" value="Genomic_DNA"/>
</dbReference>
<dbReference type="GeneID" id="6075423"/>
<feature type="region of interest" description="Disordered" evidence="1">
    <location>
        <begin position="1"/>
        <end position="24"/>
    </location>
</feature>
<dbReference type="Proteomes" id="UP000001194">
    <property type="component" value="Unassembled WGS sequence"/>
</dbReference>
<feature type="compositionally biased region" description="Basic residues" evidence="1">
    <location>
        <begin position="1"/>
        <end position="13"/>
    </location>
</feature>
<proteinExistence type="predicted"/>
<gene>
    <name evidence="2" type="ORF">LACBIDRAFT_318969</name>
</gene>
<name>B0D7J9_LACBS</name>
<sequence length="109" mass="12209">MSSKIRHRANSGKRHPETASNFVQNLPPFCPQRFPHIQHIRPHILSSAMTLLADRQNSQSPSRRLSLSDKISALGAKISRSLSTIDPSLQDEDRDSVVSDLPMINGQRQ</sequence>
<reference evidence="2 3" key="1">
    <citation type="journal article" date="2008" name="Nature">
        <title>The genome of Laccaria bicolor provides insights into mycorrhizal symbiosis.</title>
        <authorList>
            <person name="Martin F."/>
            <person name="Aerts A."/>
            <person name="Ahren D."/>
            <person name="Brun A."/>
            <person name="Danchin E.G.J."/>
            <person name="Duchaussoy F."/>
            <person name="Gibon J."/>
            <person name="Kohler A."/>
            <person name="Lindquist E."/>
            <person name="Pereda V."/>
            <person name="Salamov A."/>
            <person name="Shapiro H.J."/>
            <person name="Wuyts J."/>
            <person name="Blaudez D."/>
            <person name="Buee M."/>
            <person name="Brokstein P."/>
            <person name="Canbaeck B."/>
            <person name="Cohen D."/>
            <person name="Courty P.E."/>
            <person name="Coutinho P.M."/>
            <person name="Delaruelle C."/>
            <person name="Detter J.C."/>
            <person name="Deveau A."/>
            <person name="DiFazio S."/>
            <person name="Duplessis S."/>
            <person name="Fraissinet-Tachet L."/>
            <person name="Lucic E."/>
            <person name="Frey-Klett P."/>
            <person name="Fourrey C."/>
            <person name="Feussner I."/>
            <person name="Gay G."/>
            <person name="Grimwood J."/>
            <person name="Hoegger P.J."/>
            <person name="Jain P."/>
            <person name="Kilaru S."/>
            <person name="Labbe J."/>
            <person name="Lin Y.C."/>
            <person name="Legue V."/>
            <person name="Le Tacon F."/>
            <person name="Marmeisse R."/>
            <person name="Melayah D."/>
            <person name="Montanini B."/>
            <person name="Muratet M."/>
            <person name="Nehls U."/>
            <person name="Niculita-Hirzel H."/>
            <person name="Oudot-Le Secq M.P."/>
            <person name="Peter M."/>
            <person name="Quesneville H."/>
            <person name="Rajashekar B."/>
            <person name="Reich M."/>
            <person name="Rouhier N."/>
            <person name="Schmutz J."/>
            <person name="Yin T."/>
            <person name="Chalot M."/>
            <person name="Henrissat B."/>
            <person name="Kuees U."/>
            <person name="Lucas S."/>
            <person name="Van de Peer Y."/>
            <person name="Podila G.K."/>
            <person name="Polle A."/>
            <person name="Pukkila P.J."/>
            <person name="Richardson P.M."/>
            <person name="Rouze P."/>
            <person name="Sanders I.R."/>
            <person name="Stajich J.E."/>
            <person name="Tunlid A."/>
            <person name="Tuskan G."/>
            <person name="Grigoriev I.V."/>
        </authorList>
    </citation>
    <scope>NUCLEOTIDE SEQUENCE [LARGE SCALE GENOMIC DNA]</scope>
    <source>
        <strain evidence="3">S238N-H82 / ATCC MYA-4686</strain>
    </source>
</reference>
<dbReference type="InParanoid" id="B0D7J9"/>
<dbReference type="OrthoDB" id="10411155at2759"/>
<dbReference type="AlphaFoldDB" id="B0D7J9"/>
<evidence type="ECO:0000313" key="3">
    <source>
        <dbReference type="Proteomes" id="UP000001194"/>
    </source>
</evidence>
<dbReference type="RefSeq" id="XP_001879760.1">
    <property type="nucleotide sequence ID" value="XM_001879725.1"/>
</dbReference>
<accession>B0D7J9</accession>
<feature type="region of interest" description="Disordered" evidence="1">
    <location>
        <begin position="85"/>
        <end position="109"/>
    </location>
</feature>
<protein>
    <submittedName>
        <fullName evidence="2">Predicted protein</fullName>
    </submittedName>
</protein>
<organism evidence="3">
    <name type="scientific">Laccaria bicolor (strain S238N-H82 / ATCC MYA-4686)</name>
    <name type="common">Bicoloured deceiver</name>
    <name type="synonym">Laccaria laccata var. bicolor</name>
    <dbReference type="NCBI Taxonomy" id="486041"/>
    <lineage>
        <taxon>Eukaryota</taxon>
        <taxon>Fungi</taxon>
        <taxon>Dikarya</taxon>
        <taxon>Basidiomycota</taxon>
        <taxon>Agaricomycotina</taxon>
        <taxon>Agaricomycetes</taxon>
        <taxon>Agaricomycetidae</taxon>
        <taxon>Agaricales</taxon>
        <taxon>Agaricineae</taxon>
        <taxon>Hydnangiaceae</taxon>
        <taxon>Laccaria</taxon>
    </lineage>
</organism>
<evidence type="ECO:0000313" key="2">
    <source>
        <dbReference type="EMBL" id="EDR09411.1"/>
    </source>
</evidence>
<dbReference type="HOGENOM" id="CLU_2190185_0_0_1"/>